<feature type="coiled-coil region" evidence="1">
    <location>
        <begin position="803"/>
        <end position="844"/>
    </location>
</feature>
<feature type="compositionally biased region" description="Low complexity" evidence="2">
    <location>
        <begin position="881"/>
        <end position="896"/>
    </location>
</feature>
<dbReference type="InterPro" id="IPR008984">
    <property type="entry name" value="SMAD_FHA_dom_sf"/>
</dbReference>
<feature type="compositionally biased region" description="Polar residues" evidence="2">
    <location>
        <begin position="490"/>
        <end position="500"/>
    </location>
</feature>
<dbReference type="Gene3D" id="2.60.200.20">
    <property type="match status" value="1"/>
</dbReference>
<dbReference type="SMART" id="SM00233">
    <property type="entry name" value="PH"/>
    <property type="match status" value="1"/>
</dbReference>
<dbReference type="PROSITE" id="PS50003">
    <property type="entry name" value="PH_DOMAIN"/>
    <property type="match status" value="1"/>
</dbReference>
<dbReference type="PANTHER" id="PTHR12156">
    <property type="entry name" value="PLECKSTRIN HOMOLOGY-LIKE DOMAIN, FAMILY B, MEMBER 3"/>
    <property type="match status" value="1"/>
</dbReference>
<feature type="region of interest" description="Disordered" evidence="2">
    <location>
        <begin position="466"/>
        <end position="523"/>
    </location>
</feature>
<evidence type="ECO:0000313" key="4">
    <source>
        <dbReference type="Proteomes" id="UP000694941"/>
    </source>
</evidence>
<proteinExistence type="predicted"/>
<evidence type="ECO:0000256" key="1">
    <source>
        <dbReference type="SAM" id="Coils"/>
    </source>
</evidence>
<feature type="domain" description="PH" evidence="3">
    <location>
        <begin position="1053"/>
        <end position="1155"/>
    </location>
</feature>
<dbReference type="Gene3D" id="2.30.29.30">
    <property type="entry name" value="Pleckstrin-homology domain (PH domain)/Phosphotyrosine-binding domain (PTB)"/>
    <property type="match status" value="1"/>
</dbReference>
<evidence type="ECO:0000256" key="2">
    <source>
        <dbReference type="SAM" id="MobiDB-lite"/>
    </source>
</evidence>
<evidence type="ECO:0000313" key="5">
    <source>
        <dbReference type="RefSeq" id="XP_013780135.2"/>
    </source>
</evidence>
<sequence length="1166" mass="133308">MDLVEKSRVDSSFDVENTQPPFAKDSVEVLEMGKSVKFQTDQPHLVSLGGGRLSTSITIHPLHKGITRVGRTDASTPQDILVKGTGIESEHCYLENIDSLVRLYPLAEMVSVDGMRISEPTRLAQGSMICLGRSNFFRFNHPQEAHEMKKKYPNIRVSVVPNAVSPVPEYLETEEKYAYNNLRSGDYQSSLNYLNTSTDLSAPFKHYESDPGESLDFVEKVSKFEFMIRNPSEPQTSQDTPRWLVREGIRIPSSGTQKATDSNGNYNNNFYASPALRSRSLPPSPVLKNYKESVYCRINQNMSPTTYGYSVHTMSANSEVHNSSLSPTHLVGTSKNISPVKTRIFSCSSNTLHDGRFHHLSAENLRSREEELEQLHLKAVEERRREEEEQRQEKVRLEEILIMCAEYERQSKKENEMSEKEENGKYQVCYDPNSCDSSKLHAVEACTTKQSPLVKEKVTKSIEIGIMEPQRSGQASVQKDSDLSPLHSPPVQNRIKTNGSLPRDRSNYLTSPSGEPHNSRGIYSDTVVNGNHNSLNSFSSEDELSYILNPGSKHIPLSPKEAYSNNISSCTSSTGTTSLICPQSPRNKIRTVLVKDRFVWNDPEYYNKVEKNLANVLETKLDVTNEIQFPTISPSKDLEMNNVDILLETKSRLLHEVATLKKKWTEIKELENESVQELEVEQALVDGEQRDEERQYEENQKKLSNLLEQQKMLQKEEERVMTKDLDRLDEAKKILQEQHQKVEELLGLQKLLNENEETLEHSKCQDVNQEDETFQEHYKQETELLETKKKAFEDLEFQHLEHQAHFEEEKDALNLQLEQLKNYIHERQTKLQELAEQQRSIKEQIFHEKIKSEVERKQVSEELGKVENKLHETIGLLRGTSIPSTPESSSDSSPLSSDKEQKSRRYEAKTDTKDNWKAPAVRQNSGRKTTGCSSLQTDLGNRNCISSSGEDPCRRTSVPTPSSQGDEDLSFDVVIDDEQILQIDPEIYHNDEKSSIDVSCEPSHEEIKKREKLKSQRPLTRYLPVRESEFNLRLHIETAGHQIELCPHVHVTSTACRGYLQKLSGALKIWKKRWFVFDRTKHALVYYSDNGEAKVKGGVYFQAIEEVYVDHLHSNKSPNLRATFCVKTYDRTYFLAAPSPEAMRIWVDVIFTGAEGYVEFLLNTVS</sequence>
<dbReference type="RefSeq" id="XP_013780135.2">
    <property type="nucleotide sequence ID" value="XM_013924681.2"/>
</dbReference>
<reference evidence="5" key="1">
    <citation type="submission" date="2025-08" db="UniProtKB">
        <authorList>
            <consortium name="RefSeq"/>
        </authorList>
    </citation>
    <scope>IDENTIFICATION</scope>
    <source>
        <tissue evidence="5">Muscle</tissue>
    </source>
</reference>
<dbReference type="Pfam" id="PF00169">
    <property type="entry name" value="PH"/>
    <property type="match status" value="1"/>
</dbReference>
<feature type="compositionally biased region" description="Polar residues" evidence="2">
    <location>
        <begin position="922"/>
        <end position="949"/>
    </location>
</feature>
<dbReference type="InterPro" id="IPR001849">
    <property type="entry name" value="PH_domain"/>
</dbReference>
<keyword evidence="4" id="KW-1185">Reference proteome</keyword>
<dbReference type="InterPro" id="IPR052212">
    <property type="entry name" value="PH-like_domain"/>
</dbReference>
<evidence type="ECO:0000259" key="3">
    <source>
        <dbReference type="PROSITE" id="PS50003"/>
    </source>
</evidence>
<dbReference type="PANTHER" id="PTHR12156:SF5">
    <property type="entry name" value="FI18040P1"/>
    <property type="match status" value="1"/>
</dbReference>
<dbReference type="InterPro" id="IPR011993">
    <property type="entry name" value="PH-like_dom_sf"/>
</dbReference>
<dbReference type="GeneID" id="106464536"/>
<feature type="coiled-coil region" evidence="1">
    <location>
        <begin position="689"/>
        <end position="748"/>
    </location>
</feature>
<organism evidence="4 5">
    <name type="scientific">Limulus polyphemus</name>
    <name type="common">Atlantic horseshoe crab</name>
    <dbReference type="NCBI Taxonomy" id="6850"/>
    <lineage>
        <taxon>Eukaryota</taxon>
        <taxon>Metazoa</taxon>
        <taxon>Ecdysozoa</taxon>
        <taxon>Arthropoda</taxon>
        <taxon>Chelicerata</taxon>
        <taxon>Merostomata</taxon>
        <taxon>Xiphosura</taxon>
        <taxon>Limulidae</taxon>
        <taxon>Limulus</taxon>
    </lineage>
</organism>
<gene>
    <name evidence="5" type="primary">LOC106464536</name>
</gene>
<dbReference type="SUPFAM" id="SSF49879">
    <property type="entry name" value="SMAD/FHA domain"/>
    <property type="match status" value="1"/>
</dbReference>
<dbReference type="CDD" id="cd22713">
    <property type="entry name" value="FHA_PHLB1"/>
    <property type="match status" value="1"/>
</dbReference>
<dbReference type="Proteomes" id="UP000694941">
    <property type="component" value="Unplaced"/>
</dbReference>
<keyword evidence="1" id="KW-0175">Coiled coil</keyword>
<name>A0ABM1BE36_LIMPO</name>
<accession>A0ABM1BE36</accession>
<protein>
    <submittedName>
        <fullName evidence="5">Uncharacterized protein LOC106464536</fullName>
    </submittedName>
</protein>
<feature type="region of interest" description="Disordered" evidence="2">
    <location>
        <begin position="875"/>
        <end position="968"/>
    </location>
</feature>
<dbReference type="SUPFAM" id="SSF50729">
    <property type="entry name" value="PH domain-like"/>
    <property type="match status" value="1"/>
</dbReference>
<feature type="compositionally biased region" description="Basic and acidic residues" evidence="2">
    <location>
        <begin position="897"/>
        <end position="916"/>
    </location>
</feature>
<feature type="coiled-coil region" evidence="1">
    <location>
        <begin position="362"/>
        <end position="400"/>
    </location>
</feature>